<dbReference type="InterPro" id="IPR051052">
    <property type="entry name" value="Diverse_substrate_MTase"/>
</dbReference>
<dbReference type="Gene3D" id="3.40.50.150">
    <property type="entry name" value="Vaccinia Virus protein VP39"/>
    <property type="match status" value="1"/>
</dbReference>
<evidence type="ECO:0000313" key="5">
    <source>
        <dbReference type="EMBL" id="KAI3406382.1"/>
    </source>
</evidence>
<reference evidence="5" key="1">
    <citation type="journal article" date="2022" name="DNA Res.">
        <title>Genome analysis of five recently described species of the CUG-Ser clade uncovers Candida theae as a new hybrid lineage with pathogenic potential in the Candida parapsilosis species complex.</title>
        <authorList>
            <person name="Mixao V."/>
            <person name="Del Olmo V."/>
            <person name="Hegedusova E."/>
            <person name="Saus E."/>
            <person name="Pryszcz L."/>
            <person name="Cillingova A."/>
            <person name="Nosek J."/>
            <person name="Gabaldon T."/>
        </authorList>
    </citation>
    <scope>NUCLEOTIDE SEQUENCE</scope>
    <source>
        <strain evidence="5">CBS 10844</strain>
    </source>
</reference>
<dbReference type="RefSeq" id="XP_049182127.1">
    <property type="nucleotide sequence ID" value="XM_049326816.1"/>
</dbReference>
<dbReference type="GO" id="GO:0008757">
    <property type="term" value="F:S-adenosylmethionine-dependent methyltransferase activity"/>
    <property type="evidence" value="ECO:0007669"/>
    <property type="project" value="InterPro"/>
</dbReference>
<dbReference type="CDD" id="cd02440">
    <property type="entry name" value="AdoMet_MTases"/>
    <property type="match status" value="1"/>
</dbReference>
<keyword evidence="2" id="KW-0489">Methyltransferase</keyword>
<evidence type="ECO:0000256" key="2">
    <source>
        <dbReference type="ARBA" id="ARBA00022603"/>
    </source>
</evidence>
<evidence type="ECO:0000256" key="3">
    <source>
        <dbReference type="ARBA" id="ARBA00022679"/>
    </source>
</evidence>
<dbReference type="AlphaFoldDB" id="A0AAI9WZH9"/>
<organism evidence="5 6">
    <name type="scientific">Candida oxycetoniae</name>
    <dbReference type="NCBI Taxonomy" id="497107"/>
    <lineage>
        <taxon>Eukaryota</taxon>
        <taxon>Fungi</taxon>
        <taxon>Dikarya</taxon>
        <taxon>Ascomycota</taxon>
        <taxon>Saccharomycotina</taxon>
        <taxon>Pichiomycetes</taxon>
        <taxon>Debaryomycetaceae</taxon>
        <taxon>Candida/Lodderomyces clade</taxon>
        <taxon>Candida</taxon>
    </lineage>
</organism>
<comment type="caution">
    <text evidence="5">The sequence shown here is derived from an EMBL/GenBank/DDBJ whole genome shotgun (WGS) entry which is preliminary data.</text>
</comment>
<dbReference type="Pfam" id="PF08241">
    <property type="entry name" value="Methyltransf_11"/>
    <property type="match status" value="1"/>
</dbReference>
<name>A0AAI9WZH9_9ASCO</name>
<proteinExistence type="inferred from homology"/>
<evidence type="ECO:0000313" key="6">
    <source>
        <dbReference type="Proteomes" id="UP001202479"/>
    </source>
</evidence>
<protein>
    <recommendedName>
        <fullName evidence="4">Methyltransferase type 11 domain-containing protein</fullName>
    </recommendedName>
</protein>
<evidence type="ECO:0000259" key="4">
    <source>
        <dbReference type="Pfam" id="PF08241"/>
    </source>
</evidence>
<comment type="similarity">
    <text evidence="1">Belongs to the methyltransferase superfamily.</text>
</comment>
<dbReference type="PANTHER" id="PTHR44942:SF4">
    <property type="entry name" value="METHYLTRANSFERASE TYPE 11 DOMAIN-CONTAINING PROTEIN"/>
    <property type="match status" value="1"/>
</dbReference>
<dbReference type="InterPro" id="IPR013216">
    <property type="entry name" value="Methyltransf_11"/>
</dbReference>
<sequence>MTKREPHSIAISSFNSNHSSYDIFRPSFTPLIVQPFLVELELGRYEKSTGLYEFDTNKKIVEIACGTGKFTKNLVDNGWTSNLTVVEPSIGMLETFRRNFPQIKNIQASSFNTTLENTSVDAIIIAQAFHWFADEVSLKEFSRILKPRGKLGLIWNFDSSSPSQKSNADDCKFYNASSRYFNTLTFKGNNEQVLAQYFANQKWNEEVTKYIYSFDINVPQYRHGKWKQILLNNPYFESHISDSFALYDQEINKDDVWKYWETRSYITDLSPDKKLEIKKHVEDLIKKYAQNSSYVDENKRLLIKPMATHAVVISVKNKNKEYLI</sequence>
<dbReference type="GO" id="GO:0032259">
    <property type="term" value="P:methylation"/>
    <property type="evidence" value="ECO:0007669"/>
    <property type="project" value="UniProtKB-KW"/>
</dbReference>
<feature type="domain" description="Methyltransferase type 11" evidence="4">
    <location>
        <begin position="62"/>
        <end position="151"/>
    </location>
</feature>
<accession>A0AAI9WZH9</accession>
<dbReference type="PANTHER" id="PTHR44942">
    <property type="entry name" value="METHYLTRANSF_11 DOMAIN-CONTAINING PROTEIN"/>
    <property type="match status" value="1"/>
</dbReference>
<dbReference type="GeneID" id="73378480"/>
<gene>
    <name evidence="5" type="ORF">KGF56_000863</name>
</gene>
<dbReference type="EMBL" id="JAHUZD010000024">
    <property type="protein sequence ID" value="KAI3406382.1"/>
    <property type="molecule type" value="Genomic_DNA"/>
</dbReference>
<keyword evidence="3" id="KW-0808">Transferase</keyword>
<dbReference type="InterPro" id="IPR029063">
    <property type="entry name" value="SAM-dependent_MTases_sf"/>
</dbReference>
<dbReference type="Proteomes" id="UP001202479">
    <property type="component" value="Unassembled WGS sequence"/>
</dbReference>
<keyword evidence="6" id="KW-1185">Reference proteome</keyword>
<evidence type="ECO:0000256" key="1">
    <source>
        <dbReference type="ARBA" id="ARBA00008361"/>
    </source>
</evidence>
<dbReference type="SUPFAM" id="SSF53335">
    <property type="entry name" value="S-adenosyl-L-methionine-dependent methyltransferases"/>
    <property type="match status" value="1"/>
</dbReference>